<dbReference type="Proteomes" id="UP000643405">
    <property type="component" value="Unassembled WGS sequence"/>
</dbReference>
<evidence type="ECO:0000259" key="1">
    <source>
        <dbReference type="PROSITE" id="PS51737"/>
    </source>
</evidence>
<dbReference type="GO" id="GO:0003677">
    <property type="term" value="F:DNA binding"/>
    <property type="evidence" value="ECO:0007669"/>
    <property type="project" value="InterPro"/>
</dbReference>
<evidence type="ECO:0000313" key="3">
    <source>
        <dbReference type="Proteomes" id="UP000643405"/>
    </source>
</evidence>
<name>A0A8J6PSW9_9HYPH</name>
<dbReference type="PANTHER" id="PTHR30461">
    <property type="entry name" value="DNA-INVERTASE FROM LAMBDOID PROPHAGE"/>
    <property type="match status" value="1"/>
</dbReference>
<dbReference type="EMBL" id="JACVVX010000001">
    <property type="protein sequence ID" value="MBD0413168.1"/>
    <property type="molecule type" value="Genomic_DNA"/>
</dbReference>
<dbReference type="RefSeq" id="WP_188162620.1">
    <property type="nucleotide sequence ID" value="NZ_JACVVX010000001.1"/>
</dbReference>
<comment type="caution">
    <text evidence="2">The sequence shown here is derived from an EMBL/GenBank/DDBJ whole genome shotgun (WGS) entry which is preliminary data.</text>
</comment>
<gene>
    <name evidence="2" type="ORF">ICI42_00675</name>
</gene>
<dbReference type="Pfam" id="PF07508">
    <property type="entry name" value="Recombinase"/>
    <property type="match status" value="1"/>
</dbReference>
<keyword evidence="3" id="KW-1185">Reference proteome</keyword>
<protein>
    <submittedName>
        <fullName evidence="2">Recombinase family protein</fullName>
    </submittedName>
</protein>
<proteinExistence type="predicted"/>
<sequence length="121" mass="13932">MKGLWMGGVVPLGYSAEDKKLVVHPRDAERVRWLFQRYLELKSVPRLSDEAMALPVSESESARFARSFRRGNLYYLLSNPVYIGKVRHKLDLHEGEHPQIIDRATFDAAQALLSNNKQHRS</sequence>
<evidence type="ECO:0000313" key="2">
    <source>
        <dbReference type="EMBL" id="MBD0413168.1"/>
    </source>
</evidence>
<organism evidence="2 3">
    <name type="scientific">Oryzicola mucosus</name>
    <dbReference type="NCBI Taxonomy" id="2767425"/>
    <lineage>
        <taxon>Bacteria</taxon>
        <taxon>Pseudomonadati</taxon>
        <taxon>Pseudomonadota</taxon>
        <taxon>Alphaproteobacteria</taxon>
        <taxon>Hyphomicrobiales</taxon>
        <taxon>Phyllobacteriaceae</taxon>
        <taxon>Oryzicola</taxon>
    </lineage>
</organism>
<dbReference type="InterPro" id="IPR038109">
    <property type="entry name" value="DNA_bind_recomb_sf"/>
</dbReference>
<dbReference type="InterPro" id="IPR011109">
    <property type="entry name" value="DNA_bind_recombinase_dom"/>
</dbReference>
<accession>A0A8J6PSW9</accession>
<dbReference type="PANTHER" id="PTHR30461:SF23">
    <property type="entry name" value="DNA RECOMBINASE-RELATED"/>
    <property type="match status" value="1"/>
</dbReference>
<dbReference type="PROSITE" id="PS51737">
    <property type="entry name" value="RECOMBINASE_DNA_BIND"/>
    <property type="match status" value="1"/>
</dbReference>
<dbReference type="Gene3D" id="3.90.1750.20">
    <property type="entry name" value="Putative Large Serine Recombinase, Chain B, Domain 2"/>
    <property type="match status" value="1"/>
</dbReference>
<dbReference type="GO" id="GO:0000150">
    <property type="term" value="F:DNA strand exchange activity"/>
    <property type="evidence" value="ECO:0007669"/>
    <property type="project" value="InterPro"/>
</dbReference>
<dbReference type="InterPro" id="IPR050639">
    <property type="entry name" value="SSR_resolvase"/>
</dbReference>
<reference evidence="2" key="1">
    <citation type="submission" date="2020-09" db="EMBL/GenBank/DDBJ databases">
        <title>Genome seq and assembly of Tianweitania sp.</title>
        <authorList>
            <person name="Chhetri G."/>
        </authorList>
    </citation>
    <scope>NUCLEOTIDE SEQUENCE</scope>
    <source>
        <strain evidence="2">Rool2</strain>
    </source>
</reference>
<dbReference type="AlphaFoldDB" id="A0A8J6PSW9"/>
<feature type="domain" description="Recombinase" evidence="1">
    <location>
        <begin position="11"/>
        <end position="119"/>
    </location>
</feature>